<evidence type="ECO:0000256" key="1">
    <source>
        <dbReference type="ARBA" id="ARBA00001946"/>
    </source>
</evidence>
<sequence>MPRSKKSSALTPSELNQLWEQATLPYQLETPAAEPTLAMPEGIRLLYKTLHTTSKRPEEMYCFIMYDIESNKVRRLVAKYLEKKGCQRVQKSVFFARLHRHLHRDIADTLRQIQEAYQNHDSILILPVGEDMLNKLNCIGKDFEWEVLTASRHTLFF</sequence>
<evidence type="ECO:0000256" key="3">
    <source>
        <dbReference type="ARBA" id="ARBA00022722"/>
    </source>
</evidence>
<keyword evidence="5 9" id="KW-0255">Endonuclease</keyword>
<comment type="cofactor">
    <cofactor evidence="1 9">
        <name>Mg(2+)</name>
        <dbReference type="ChEBI" id="CHEBI:18420"/>
    </cofactor>
</comment>
<proteinExistence type="inferred from homology"/>
<evidence type="ECO:0000256" key="8">
    <source>
        <dbReference type="ARBA" id="ARBA00023118"/>
    </source>
</evidence>
<comment type="function">
    <text evidence="9">CRISPR (clustered regularly interspaced short palindromic repeat), is an adaptive immune system that provides protection against mobile genetic elements (viruses, transposable elements and conjugative plasmids). CRISPR clusters contain sequences complementary to antecedent mobile elements and target invading nucleic acids. CRISPR clusters are transcribed and processed into CRISPR RNA (crRNA). Functions as a ssRNA-specific endoribonuclease. Involved in the integration of spacer DNA into the CRISPR cassette.</text>
</comment>
<dbReference type="Pfam" id="PF09827">
    <property type="entry name" value="CRISPR_Cas2"/>
    <property type="match status" value="1"/>
</dbReference>
<dbReference type="RefSeq" id="WP_184179665.1">
    <property type="nucleotide sequence ID" value="NZ_JACHGF010000018.1"/>
</dbReference>
<dbReference type="EC" id="3.1.-.-" evidence="9"/>
<reference evidence="10 11" key="1">
    <citation type="submission" date="2020-08" db="EMBL/GenBank/DDBJ databases">
        <title>Genomic Encyclopedia of Type Strains, Phase IV (KMG-IV): sequencing the most valuable type-strain genomes for metagenomic binning, comparative biology and taxonomic classification.</title>
        <authorList>
            <person name="Goeker M."/>
        </authorList>
    </citation>
    <scope>NUCLEOTIDE SEQUENCE [LARGE SCALE GENOMIC DNA]</scope>
    <source>
        <strain evidence="10 11">DSM 105074</strain>
    </source>
</reference>
<feature type="binding site" evidence="9">
    <location>
        <position position="67"/>
    </location>
    <ligand>
        <name>Mg(2+)</name>
        <dbReference type="ChEBI" id="CHEBI:18420"/>
        <note>catalytic</note>
    </ligand>
</feature>
<comment type="caution">
    <text evidence="10">The sequence shown here is derived from an EMBL/GenBank/DDBJ whole genome shotgun (WGS) entry which is preliminary data.</text>
</comment>
<evidence type="ECO:0000256" key="7">
    <source>
        <dbReference type="ARBA" id="ARBA00022842"/>
    </source>
</evidence>
<dbReference type="HAMAP" id="MF_01471">
    <property type="entry name" value="Cas2"/>
    <property type="match status" value="1"/>
</dbReference>
<evidence type="ECO:0000256" key="4">
    <source>
        <dbReference type="ARBA" id="ARBA00022723"/>
    </source>
</evidence>
<dbReference type="AlphaFoldDB" id="A0A840U5W1"/>
<dbReference type="Proteomes" id="UP000557307">
    <property type="component" value="Unassembled WGS sequence"/>
</dbReference>
<dbReference type="GO" id="GO:0016787">
    <property type="term" value="F:hydrolase activity"/>
    <property type="evidence" value="ECO:0007669"/>
    <property type="project" value="UniProtKB-KW"/>
</dbReference>
<dbReference type="InterPro" id="IPR019199">
    <property type="entry name" value="Virulence_VapD/CRISPR_Cas2"/>
</dbReference>
<dbReference type="PANTHER" id="PTHR34405">
    <property type="entry name" value="CRISPR-ASSOCIATED ENDORIBONUCLEASE CAS2"/>
    <property type="match status" value="1"/>
</dbReference>
<organism evidence="10 11">
    <name type="scientific">Rhabdobacter roseus</name>
    <dbReference type="NCBI Taxonomy" id="1655419"/>
    <lineage>
        <taxon>Bacteria</taxon>
        <taxon>Pseudomonadati</taxon>
        <taxon>Bacteroidota</taxon>
        <taxon>Cytophagia</taxon>
        <taxon>Cytophagales</taxon>
        <taxon>Cytophagaceae</taxon>
        <taxon>Rhabdobacter</taxon>
    </lineage>
</organism>
<dbReference type="GO" id="GO:0046872">
    <property type="term" value="F:metal ion binding"/>
    <property type="evidence" value="ECO:0007669"/>
    <property type="project" value="UniProtKB-UniRule"/>
</dbReference>
<evidence type="ECO:0000313" key="11">
    <source>
        <dbReference type="Proteomes" id="UP000557307"/>
    </source>
</evidence>
<dbReference type="Gene3D" id="3.30.70.240">
    <property type="match status" value="1"/>
</dbReference>
<keyword evidence="3 9" id="KW-0540">Nuclease</keyword>
<dbReference type="EMBL" id="JACHGF010000018">
    <property type="protein sequence ID" value="MBB5287460.1"/>
    <property type="molecule type" value="Genomic_DNA"/>
</dbReference>
<keyword evidence="8 9" id="KW-0051">Antiviral defense</keyword>
<dbReference type="InterPro" id="IPR021127">
    <property type="entry name" value="CRISPR_associated_Cas2"/>
</dbReference>
<accession>A0A840U5W1</accession>
<keyword evidence="11" id="KW-1185">Reference proteome</keyword>
<evidence type="ECO:0000313" key="10">
    <source>
        <dbReference type="EMBL" id="MBB5287460.1"/>
    </source>
</evidence>
<dbReference type="GO" id="GO:0051607">
    <property type="term" value="P:defense response to virus"/>
    <property type="evidence" value="ECO:0007669"/>
    <property type="project" value="UniProtKB-UniRule"/>
</dbReference>
<dbReference type="SUPFAM" id="SSF143430">
    <property type="entry name" value="TTP0101/SSO1404-like"/>
    <property type="match status" value="1"/>
</dbReference>
<gene>
    <name evidence="9" type="primary">cas2</name>
    <name evidence="10" type="ORF">HNQ92_005623</name>
</gene>
<keyword evidence="4 9" id="KW-0479">Metal-binding</keyword>
<name>A0A840U5W1_9BACT</name>
<evidence type="ECO:0000256" key="6">
    <source>
        <dbReference type="ARBA" id="ARBA00022801"/>
    </source>
</evidence>
<dbReference type="GO" id="GO:0043571">
    <property type="term" value="P:maintenance of CRISPR repeat elements"/>
    <property type="evidence" value="ECO:0007669"/>
    <property type="project" value="UniProtKB-UniRule"/>
</dbReference>
<dbReference type="GO" id="GO:0004521">
    <property type="term" value="F:RNA endonuclease activity"/>
    <property type="evidence" value="ECO:0007669"/>
    <property type="project" value="InterPro"/>
</dbReference>
<keyword evidence="7 9" id="KW-0460">Magnesium</keyword>
<evidence type="ECO:0000256" key="5">
    <source>
        <dbReference type="ARBA" id="ARBA00022759"/>
    </source>
</evidence>
<evidence type="ECO:0000256" key="2">
    <source>
        <dbReference type="ARBA" id="ARBA00009959"/>
    </source>
</evidence>
<dbReference type="NCBIfam" id="TIGR01573">
    <property type="entry name" value="cas2"/>
    <property type="match status" value="1"/>
</dbReference>
<dbReference type="PANTHER" id="PTHR34405:SF3">
    <property type="entry name" value="CRISPR-ASSOCIATED ENDORIBONUCLEASE CAS2 3"/>
    <property type="match status" value="1"/>
</dbReference>
<dbReference type="CDD" id="cd09725">
    <property type="entry name" value="Cas2_I_II_III"/>
    <property type="match status" value="1"/>
</dbReference>
<comment type="subunit">
    <text evidence="9">Homodimer, forms a heterotetramer with a Cas1 homodimer.</text>
</comment>
<keyword evidence="6 9" id="KW-0378">Hydrolase</keyword>
<comment type="similarity">
    <text evidence="2 9">Belongs to the CRISPR-associated endoribonuclease Cas2 protein family.</text>
</comment>
<evidence type="ECO:0000256" key="9">
    <source>
        <dbReference type="HAMAP-Rule" id="MF_01471"/>
    </source>
</evidence>
<protein>
    <recommendedName>
        <fullName evidence="9">CRISPR-associated endoribonuclease Cas2</fullName>
        <ecNumber evidence="9">3.1.-.-</ecNumber>
    </recommendedName>
</protein>